<sequence length="94" mass="10485">MSNIESYMLPCLNKHLFGVECMGCGLQRSFFLLIKGDFVAAFQMYPAIYALTSLFIIVGVNSFWPIKYSHKIITALAILSVATIIGSYLIKILT</sequence>
<name>A0ABW5TEE7_9FLAO</name>
<proteinExistence type="predicted"/>
<accession>A0ABW5TEE7</accession>
<keyword evidence="1" id="KW-0472">Membrane</keyword>
<evidence type="ECO:0000256" key="1">
    <source>
        <dbReference type="SAM" id="Phobius"/>
    </source>
</evidence>
<gene>
    <name evidence="2" type="ORF">ACFSR8_15815</name>
</gene>
<dbReference type="RefSeq" id="WP_380293800.1">
    <property type="nucleotide sequence ID" value="NZ_JBHULY010000039.1"/>
</dbReference>
<dbReference type="Pfam" id="PF10825">
    <property type="entry name" value="DUF2752"/>
    <property type="match status" value="1"/>
</dbReference>
<feature type="transmembrane region" description="Helical" evidence="1">
    <location>
        <begin position="38"/>
        <end position="60"/>
    </location>
</feature>
<feature type="transmembrane region" description="Helical" evidence="1">
    <location>
        <begin position="72"/>
        <end position="90"/>
    </location>
</feature>
<keyword evidence="1" id="KW-1133">Transmembrane helix</keyword>
<dbReference type="Proteomes" id="UP001597476">
    <property type="component" value="Unassembled WGS sequence"/>
</dbReference>
<evidence type="ECO:0000313" key="2">
    <source>
        <dbReference type="EMBL" id="MFD2727691.1"/>
    </source>
</evidence>
<keyword evidence="3" id="KW-1185">Reference proteome</keyword>
<keyword evidence="1" id="KW-0812">Transmembrane</keyword>
<evidence type="ECO:0000313" key="3">
    <source>
        <dbReference type="Proteomes" id="UP001597476"/>
    </source>
</evidence>
<comment type="caution">
    <text evidence="2">The sequence shown here is derived from an EMBL/GenBank/DDBJ whole genome shotgun (WGS) entry which is preliminary data.</text>
</comment>
<protein>
    <submittedName>
        <fullName evidence="2">DUF2752 domain-containing protein</fullName>
    </submittedName>
</protein>
<organism evidence="2 3">
    <name type="scientific">Hyunsoonleella rubra</name>
    <dbReference type="NCBI Taxonomy" id="1737062"/>
    <lineage>
        <taxon>Bacteria</taxon>
        <taxon>Pseudomonadati</taxon>
        <taxon>Bacteroidota</taxon>
        <taxon>Flavobacteriia</taxon>
        <taxon>Flavobacteriales</taxon>
        <taxon>Flavobacteriaceae</taxon>
    </lineage>
</organism>
<reference evidence="3" key="1">
    <citation type="journal article" date="2019" name="Int. J. Syst. Evol. Microbiol.">
        <title>The Global Catalogue of Microorganisms (GCM) 10K type strain sequencing project: providing services to taxonomists for standard genome sequencing and annotation.</title>
        <authorList>
            <consortium name="The Broad Institute Genomics Platform"/>
            <consortium name="The Broad Institute Genome Sequencing Center for Infectious Disease"/>
            <person name="Wu L."/>
            <person name="Ma J."/>
        </authorList>
    </citation>
    <scope>NUCLEOTIDE SEQUENCE [LARGE SCALE GENOMIC DNA]</scope>
    <source>
        <strain evidence="3">KCTC 42398</strain>
    </source>
</reference>
<dbReference type="EMBL" id="JBHULY010000039">
    <property type="protein sequence ID" value="MFD2727691.1"/>
    <property type="molecule type" value="Genomic_DNA"/>
</dbReference>
<dbReference type="InterPro" id="IPR021215">
    <property type="entry name" value="DUF2752"/>
</dbReference>